<feature type="region of interest" description="Disordered" evidence="1">
    <location>
        <begin position="14"/>
        <end position="62"/>
    </location>
</feature>
<protein>
    <submittedName>
        <fullName evidence="2">Uncharacterized protein</fullName>
    </submittedName>
</protein>
<dbReference type="EMBL" id="ML734996">
    <property type="protein sequence ID" value="KAB8203023.1"/>
    <property type="molecule type" value="Genomic_DNA"/>
</dbReference>
<proteinExistence type="predicted"/>
<organism evidence="2 3">
    <name type="scientific">Aspergillus parasiticus</name>
    <dbReference type="NCBI Taxonomy" id="5067"/>
    <lineage>
        <taxon>Eukaryota</taxon>
        <taxon>Fungi</taxon>
        <taxon>Dikarya</taxon>
        <taxon>Ascomycota</taxon>
        <taxon>Pezizomycotina</taxon>
        <taxon>Eurotiomycetes</taxon>
        <taxon>Eurotiomycetidae</taxon>
        <taxon>Eurotiales</taxon>
        <taxon>Aspergillaceae</taxon>
        <taxon>Aspergillus</taxon>
        <taxon>Aspergillus subgen. Circumdati</taxon>
    </lineage>
</organism>
<gene>
    <name evidence="2" type="ORF">BDV34DRAFT_199935</name>
</gene>
<feature type="compositionally biased region" description="Basic and acidic residues" evidence="1">
    <location>
        <begin position="16"/>
        <end position="33"/>
    </location>
</feature>
<accession>A0A5N6DFC5</accession>
<evidence type="ECO:0000313" key="3">
    <source>
        <dbReference type="Proteomes" id="UP000326532"/>
    </source>
</evidence>
<dbReference type="AlphaFoldDB" id="A0A5N6DFC5"/>
<sequence length="78" mass="9217">MIVRSVRLTNFSWNRQLEREGQAPQDHRYRPHEAPQGGPPSLQERLPDRHPQGRSWPREPVNQSRRRVFVLGGWRGLV</sequence>
<name>A0A5N6DFC5_ASPPA</name>
<dbReference type="Proteomes" id="UP000326532">
    <property type="component" value="Unassembled WGS sequence"/>
</dbReference>
<reference evidence="2 3" key="1">
    <citation type="submission" date="2019-04" db="EMBL/GenBank/DDBJ databases">
        <title>Fungal friends and foes A comparative genomics study of 23 Aspergillus species from section Flavi.</title>
        <authorList>
            <consortium name="DOE Joint Genome Institute"/>
            <person name="Kjaerbolling I."/>
            <person name="Vesth T.C."/>
            <person name="Frisvad J.C."/>
            <person name="Nybo J.L."/>
            <person name="Theobald S."/>
            <person name="Kildgaard S."/>
            <person name="Petersen T.I."/>
            <person name="Kuo A."/>
            <person name="Sato A."/>
            <person name="Lyhne E.K."/>
            <person name="Kogle M.E."/>
            <person name="Wiebenga A."/>
            <person name="Kun R.S."/>
            <person name="Lubbers R.J."/>
            <person name="Makela M.R."/>
            <person name="Barry K."/>
            <person name="Chovatia M."/>
            <person name="Clum A."/>
            <person name="Daum C."/>
            <person name="Haridas S."/>
            <person name="He G."/>
            <person name="LaButti K."/>
            <person name="Lipzen A."/>
            <person name="Mondo S."/>
            <person name="Pangilinan J."/>
            <person name="Riley R."/>
            <person name="Salamov A."/>
            <person name="Simmons B.A."/>
            <person name="Magnuson J.K."/>
            <person name="Henrissat B."/>
            <person name="Mortensen U.H."/>
            <person name="Larsen T.O."/>
            <person name="De vries R.P."/>
            <person name="Grigoriev I.V."/>
            <person name="Machida M."/>
            <person name="Baker S.E."/>
            <person name="Andersen M.R."/>
        </authorList>
    </citation>
    <scope>NUCLEOTIDE SEQUENCE [LARGE SCALE GENOMIC DNA]</scope>
    <source>
        <strain evidence="2 3">CBS 117618</strain>
    </source>
</reference>
<evidence type="ECO:0000313" key="2">
    <source>
        <dbReference type="EMBL" id="KAB8203023.1"/>
    </source>
</evidence>
<dbReference type="VEuPathDB" id="FungiDB:BDV34DRAFT_199935"/>
<evidence type="ECO:0000256" key="1">
    <source>
        <dbReference type="SAM" id="MobiDB-lite"/>
    </source>
</evidence>
<keyword evidence="3" id="KW-1185">Reference proteome</keyword>